<evidence type="ECO:0000313" key="1">
    <source>
        <dbReference type="EMBL" id="VDO20820.1"/>
    </source>
</evidence>
<dbReference type="EMBL" id="UZAF01016116">
    <property type="protein sequence ID" value="VDO20820.1"/>
    <property type="molecule type" value="Genomic_DNA"/>
</dbReference>
<protein>
    <submittedName>
        <fullName evidence="3">Transposase</fullName>
    </submittedName>
</protein>
<gene>
    <name evidence="1" type="ORF">HPLM_LOCUS3392</name>
</gene>
<evidence type="ECO:0000313" key="2">
    <source>
        <dbReference type="Proteomes" id="UP000268014"/>
    </source>
</evidence>
<proteinExistence type="predicted"/>
<dbReference type="WBParaSite" id="HPLM_0000340001-mRNA-1">
    <property type="protein sequence ID" value="HPLM_0000340001-mRNA-1"/>
    <property type="gene ID" value="HPLM_0000340001"/>
</dbReference>
<reference evidence="1 2" key="2">
    <citation type="submission" date="2018-11" db="EMBL/GenBank/DDBJ databases">
        <authorList>
            <consortium name="Pathogen Informatics"/>
        </authorList>
    </citation>
    <scope>NUCLEOTIDE SEQUENCE [LARGE SCALE GENOMIC DNA]</scope>
    <source>
        <strain evidence="1 2">MHpl1</strain>
    </source>
</reference>
<evidence type="ECO:0000313" key="3">
    <source>
        <dbReference type="WBParaSite" id="HPLM_0000340001-mRNA-1"/>
    </source>
</evidence>
<reference evidence="3" key="1">
    <citation type="submission" date="2017-02" db="UniProtKB">
        <authorList>
            <consortium name="WormBaseParasite"/>
        </authorList>
    </citation>
    <scope>IDENTIFICATION</scope>
</reference>
<keyword evidence="2" id="KW-1185">Reference proteome</keyword>
<sequence>MVRAVYSNQRAFTSENVVQRVLARNSQRCFFNFAFLRKEKRNIPFTMYENGIPLIGSHSYNPSFCIPLRYMDTRPTICCKSPYCSNRVPPVVVQHGLLFRQICLKVKLFISKKLPSINNVNLTEYRKAEESRLACCYLQLYSKSPFELLLGCSSRTAESLVKIYKSTSSFKYEKRRDRLKREQHKLHEP</sequence>
<organism evidence="3">
    <name type="scientific">Haemonchus placei</name>
    <name type="common">Barber's pole worm</name>
    <dbReference type="NCBI Taxonomy" id="6290"/>
    <lineage>
        <taxon>Eukaryota</taxon>
        <taxon>Metazoa</taxon>
        <taxon>Ecdysozoa</taxon>
        <taxon>Nematoda</taxon>
        <taxon>Chromadorea</taxon>
        <taxon>Rhabditida</taxon>
        <taxon>Rhabditina</taxon>
        <taxon>Rhabditomorpha</taxon>
        <taxon>Strongyloidea</taxon>
        <taxon>Trichostrongylidae</taxon>
        <taxon>Haemonchus</taxon>
    </lineage>
</organism>
<accession>A0A0N4W1A0</accession>
<name>A0A0N4W1A0_HAEPC</name>
<dbReference type="Proteomes" id="UP000268014">
    <property type="component" value="Unassembled WGS sequence"/>
</dbReference>
<dbReference type="AlphaFoldDB" id="A0A0N4W1A0"/>